<dbReference type="Pfam" id="PF00078">
    <property type="entry name" value="RVT_1"/>
    <property type="match status" value="1"/>
</dbReference>
<gene>
    <name evidence="4" type="ORF">BN848_0095660</name>
</gene>
<dbReference type="EMBL" id="CBME010001482">
    <property type="protein sequence ID" value="CEG02992.1"/>
    <property type="molecule type" value="Genomic_DNA"/>
</dbReference>
<evidence type="ECO:0000259" key="3">
    <source>
        <dbReference type="PROSITE" id="PS50878"/>
    </source>
</evidence>
<dbReference type="InterPro" id="IPR043502">
    <property type="entry name" value="DNA/RNA_pol_sf"/>
</dbReference>
<dbReference type="InterPro" id="IPR005135">
    <property type="entry name" value="Endo/exonuclease/phosphatase"/>
</dbReference>
<dbReference type="PANTHER" id="PTHR33481">
    <property type="entry name" value="REVERSE TRANSCRIPTASE"/>
    <property type="match status" value="1"/>
</dbReference>
<dbReference type="GO" id="GO:0005739">
    <property type="term" value="C:mitochondrion"/>
    <property type="evidence" value="ECO:0007669"/>
    <property type="project" value="UniProtKB-SubCell"/>
</dbReference>
<proteinExistence type="predicted"/>
<dbReference type="Pfam" id="PF14529">
    <property type="entry name" value="Exo_endo_phos_2"/>
    <property type="match status" value="1"/>
</dbReference>
<evidence type="ECO:0000256" key="1">
    <source>
        <dbReference type="ARBA" id="ARBA00004173"/>
    </source>
</evidence>
<dbReference type="InterPro" id="IPR036691">
    <property type="entry name" value="Endo/exonu/phosph_ase_sf"/>
</dbReference>
<dbReference type="SUPFAM" id="SSF56672">
    <property type="entry name" value="DNA/RNA polymerases"/>
    <property type="match status" value="1"/>
</dbReference>
<reference evidence="4" key="1">
    <citation type="submission" date="2013-05" db="EMBL/GenBank/DDBJ databases">
        <title>Draft genome sequences of six wheat associated Fusarium spp. isolates.</title>
        <authorList>
            <person name="Moolhuijzen P.M."/>
            <person name="Manners J.M."/>
            <person name="Wilcox S."/>
            <person name="Bellgard M.I."/>
            <person name="Gardiner D.M."/>
        </authorList>
    </citation>
    <scope>NUCLEOTIDE SEQUENCE</scope>
    <source>
        <strain evidence="4">CS3487</strain>
        <strain evidence="4">CS3487</strain>
    </source>
</reference>
<accession>A0A096PE25</accession>
<dbReference type="GO" id="GO:0003824">
    <property type="term" value="F:catalytic activity"/>
    <property type="evidence" value="ECO:0007669"/>
    <property type="project" value="InterPro"/>
</dbReference>
<comment type="caution">
    <text evidence="4">The sequence shown here is derived from an EMBL/GenBank/DDBJ whole genome shotgun (WGS) entry which is preliminary data.</text>
</comment>
<dbReference type="InterPro" id="IPR000477">
    <property type="entry name" value="RT_dom"/>
</dbReference>
<dbReference type="PANTHER" id="PTHR33481:SF1">
    <property type="entry name" value="ENDONUCLEASE_EXONUCLEASE_PHOSPHATASE DOMAIN-CONTAINING PROTEIN-RELATED"/>
    <property type="match status" value="1"/>
</dbReference>
<dbReference type="AlphaFoldDB" id="A0A096PE25"/>
<keyword evidence="2" id="KW-0496">Mitochondrion</keyword>
<dbReference type="PROSITE" id="PS50878">
    <property type="entry name" value="RT_POL"/>
    <property type="match status" value="1"/>
</dbReference>
<evidence type="ECO:0000313" key="4">
    <source>
        <dbReference type="EMBL" id="CEG02992.1"/>
    </source>
</evidence>
<protein>
    <submittedName>
        <fullName evidence="4">WGS project CBME000000000 data, contig CS3487_c001488</fullName>
    </submittedName>
</protein>
<organism evidence="4">
    <name type="scientific">Fusarium pseudograminearum CS3487</name>
    <dbReference type="NCBI Taxonomy" id="1318458"/>
    <lineage>
        <taxon>Eukaryota</taxon>
        <taxon>Fungi</taxon>
        <taxon>Dikarya</taxon>
        <taxon>Ascomycota</taxon>
        <taxon>Pezizomycotina</taxon>
        <taxon>Sordariomycetes</taxon>
        <taxon>Hypocreomycetidae</taxon>
        <taxon>Hypocreales</taxon>
        <taxon>Nectriaceae</taxon>
        <taxon>Fusarium</taxon>
    </lineage>
</organism>
<evidence type="ECO:0000256" key="2">
    <source>
        <dbReference type="ARBA" id="ARBA00023128"/>
    </source>
</evidence>
<dbReference type="SUPFAM" id="SSF56219">
    <property type="entry name" value="DNase I-like"/>
    <property type="match status" value="1"/>
</dbReference>
<dbReference type="Gene3D" id="3.60.10.10">
    <property type="entry name" value="Endonuclease/exonuclease/phosphatase"/>
    <property type="match status" value="1"/>
</dbReference>
<name>A0A096PE25_FUSPS</name>
<dbReference type="CDD" id="cd01650">
    <property type="entry name" value="RT_nLTR_like"/>
    <property type="match status" value="1"/>
</dbReference>
<feature type="domain" description="Reverse transcriptase" evidence="3">
    <location>
        <begin position="430"/>
        <end position="720"/>
    </location>
</feature>
<sequence length="1126" mass="126844">MSHTNGSHDELSYVSLDEDYAKFTNDQWCEDEYPDPEPEGTDLPGAQELVIWSVNVKACHVRPKALADEIDDIKSGACLNNSHRYPLVIAQQDPSPSQSFHGIPDYNCWYSSDRPITEKDYENIKKQGAWMSIVNKTPAALADLGAVLVDTQSILAQTGSASFTPGLETLHLSHDAIVKTAQLELKNSNELQKCHRFLEDVRNYVNLTEYFISSAIPDIHPDHHAQAIKAARSRLSKLKDGLTALYDKLTPESVPCLHKVAFYVHNSIPTTSWRIDTPDDRNKGLVATLTLITPTGTLSIHNVYNRNLTIDVDLLVDYIKSFKGDAILLGDFNLHHPLWSGEGRGNVTSQSNLFASRIVEMGLELQTKRGEPPEPKSPVNISKDLTEDELLAILKDIKTGKSTGEDEIPNEAIRLGQEALFPYLLDGFRACIRLRTHPECFKKAIIVMIAKPGKDPNHPNSYRPITLLSHIGKLYEKIIANKITRAIRENPDMLPPTQFGGKSTTEALLYMINVIHDAWYSPHDKVVTILSLDMSGAFDNVLRDKVLEEMARVGLPAWIIETVASFLSDRDAKMRMPGIVSDEFELNTGIPQGSPLSPILFLIFAAPLLNDLGSHLGMQKIFTNEGRERWVDLYAFAFVDDIYFIAVGDSYQLNCEGITRLHTELIDIAQRLRATFGAPKYHTMHMHSPFGKKRHNNEIPEIPGVTELPQPVLTILGVEVDCQLTWKAHIDKIIEKCKYRKQQMKRISGATWGPKLHSMRLYYLTVIRPVITYGCGAWLVNPLQSEDRPKGVLTAKQLERLQSLQGDILRHVSGCHGKTARIFIEKDLFIQDILVVLYTQACLQRVKSMSGTDLRWRLALNSKYNPTKHTSPTHILNLECNDLILEACKSYAKDAALRCKVGNSGLYDQAVERITNRATRVDIVSNYLKRQATKECEGLWNDYVDYRIQRIEARGGDRKTLPPAIINETWSKRSLGYYDGLTRAQSSMLLQCRSEFIGLAGRLFTIKKSKSPACPCGRGRQTPFHCFIQCRNLSNARDLLREKLGHTNYKDLMTIDGKIAAQWAIAYFDIEQYDPVRAKSTCFPVDPNFFSERANSDNLLQVSTLAQQRAYLDSSTSTPDPTEKFH</sequence>
<comment type="subcellular location">
    <subcellularLocation>
        <location evidence="1">Mitochondrion</location>
    </subcellularLocation>
</comment>